<dbReference type="Gene3D" id="3.30.300.210">
    <property type="entry name" value="Nutrient germinant receptor protein C, domain 3"/>
    <property type="match status" value="1"/>
</dbReference>
<dbReference type="NCBIfam" id="TIGR02887">
    <property type="entry name" value="spore_ger_x_C"/>
    <property type="match status" value="1"/>
</dbReference>
<dbReference type="EMBL" id="CP034437">
    <property type="protein sequence ID" value="AZN39753.1"/>
    <property type="molecule type" value="Genomic_DNA"/>
</dbReference>
<dbReference type="GO" id="GO:0016020">
    <property type="term" value="C:membrane"/>
    <property type="evidence" value="ECO:0007669"/>
    <property type="project" value="UniProtKB-SubCell"/>
</dbReference>
<evidence type="ECO:0000259" key="10">
    <source>
        <dbReference type="Pfam" id="PF25198"/>
    </source>
</evidence>
<dbReference type="InterPro" id="IPR057336">
    <property type="entry name" value="GerAC_N"/>
</dbReference>
<reference evidence="12" key="1">
    <citation type="submission" date="2018-12" db="EMBL/GenBank/DDBJ databases">
        <title>Genome sequence of Peanibacillus sp.</title>
        <authorList>
            <person name="Subramani G."/>
            <person name="Srinivasan S."/>
            <person name="Kim M.K."/>
        </authorList>
    </citation>
    <scope>NUCLEOTIDE SEQUENCE [LARGE SCALE GENOMIC DNA]</scope>
    <source>
        <strain evidence="12">18JY67-1</strain>
    </source>
</reference>
<dbReference type="KEGG" id="palb:EJC50_08935"/>
<dbReference type="Proteomes" id="UP000272528">
    <property type="component" value="Chromosome"/>
</dbReference>
<feature type="domain" description="Spore germination protein N-terminal" evidence="10">
    <location>
        <begin position="35"/>
        <end position="196"/>
    </location>
</feature>
<dbReference type="PANTHER" id="PTHR35789:SF1">
    <property type="entry name" value="SPORE GERMINATION PROTEIN B3"/>
    <property type="match status" value="1"/>
</dbReference>
<keyword evidence="8" id="KW-0812">Transmembrane</keyword>
<comment type="subcellular location">
    <subcellularLocation>
        <location evidence="1">Membrane</location>
        <topology evidence="1">Lipid-anchor</topology>
    </subcellularLocation>
</comment>
<accession>A0A3S9A1W8</accession>
<evidence type="ECO:0000256" key="1">
    <source>
        <dbReference type="ARBA" id="ARBA00004635"/>
    </source>
</evidence>
<name>A0A3S9A1W8_9BACL</name>
<organism evidence="11 12">
    <name type="scientific">Paenibacillus albus</name>
    <dbReference type="NCBI Taxonomy" id="2495582"/>
    <lineage>
        <taxon>Bacteria</taxon>
        <taxon>Bacillati</taxon>
        <taxon>Bacillota</taxon>
        <taxon>Bacilli</taxon>
        <taxon>Bacillales</taxon>
        <taxon>Paenibacillaceae</taxon>
        <taxon>Paenibacillus</taxon>
    </lineage>
</organism>
<evidence type="ECO:0000256" key="7">
    <source>
        <dbReference type="ARBA" id="ARBA00023288"/>
    </source>
</evidence>
<evidence type="ECO:0000313" key="11">
    <source>
        <dbReference type="EMBL" id="AZN39753.1"/>
    </source>
</evidence>
<keyword evidence="6" id="KW-0564">Palmitate</keyword>
<dbReference type="OrthoDB" id="2592518at2"/>
<keyword evidence="8" id="KW-1133">Transmembrane helix</keyword>
<dbReference type="AlphaFoldDB" id="A0A3S9A1W8"/>
<evidence type="ECO:0000256" key="2">
    <source>
        <dbReference type="ARBA" id="ARBA00007886"/>
    </source>
</evidence>
<evidence type="ECO:0000256" key="6">
    <source>
        <dbReference type="ARBA" id="ARBA00023139"/>
    </source>
</evidence>
<dbReference type="InterPro" id="IPR008844">
    <property type="entry name" value="Spore_GerAC-like"/>
</dbReference>
<dbReference type="Pfam" id="PF25198">
    <property type="entry name" value="Spore_GerAC_N"/>
    <property type="match status" value="1"/>
</dbReference>
<dbReference type="GO" id="GO:0009847">
    <property type="term" value="P:spore germination"/>
    <property type="evidence" value="ECO:0007669"/>
    <property type="project" value="InterPro"/>
</dbReference>
<sequence>MRSKAAVRSRFLSYTGCMGMILVLSCFLISSCGVRRIVDQITMAQSLGYDLDGKRVRSTLLFGDYSEKEKTNIKILSAESISSMDTFQLLNTKSKHSIHAGQMGLVIFGKEYAKQGIGSVMTRLFKEPYISSQLQLAVAGTNAAELLSSTVKTHDTSFIMNMIEQSEQWGNLPKVNLQTSLYNYYGAGRDLFLPYFIMEGGTVKIDGIALFKDDKFVTNVDIRDAFVLKLLTENARNGSILMPLKKSGSLPDDYILMKSITSKRTFQLVSREPSPAILIKIKMKVSVRDKPEYLRLESKEELSAFEQKLTAYLVKKSEAFISLCKSKQIDPIGLGDFVRSKSRRWNERDFQSSYPSLKTVIRIDLTIVQTSLAE</sequence>
<keyword evidence="12" id="KW-1185">Reference proteome</keyword>
<dbReference type="PANTHER" id="PTHR35789">
    <property type="entry name" value="SPORE GERMINATION PROTEIN B3"/>
    <property type="match status" value="1"/>
</dbReference>
<evidence type="ECO:0000256" key="5">
    <source>
        <dbReference type="ARBA" id="ARBA00023136"/>
    </source>
</evidence>
<dbReference type="InterPro" id="IPR038501">
    <property type="entry name" value="Spore_GerAC_C_sf"/>
</dbReference>
<dbReference type="RefSeq" id="WP_126014643.1">
    <property type="nucleotide sequence ID" value="NZ_CP034437.1"/>
</dbReference>
<proteinExistence type="inferred from homology"/>
<evidence type="ECO:0000259" key="9">
    <source>
        <dbReference type="Pfam" id="PF05504"/>
    </source>
</evidence>
<feature type="transmembrane region" description="Helical" evidence="8">
    <location>
        <begin position="12"/>
        <end position="30"/>
    </location>
</feature>
<keyword evidence="5 8" id="KW-0472">Membrane</keyword>
<evidence type="ECO:0000256" key="8">
    <source>
        <dbReference type="SAM" id="Phobius"/>
    </source>
</evidence>
<evidence type="ECO:0000313" key="12">
    <source>
        <dbReference type="Proteomes" id="UP000272528"/>
    </source>
</evidence>
<keyword evidence="7" id="KW-0449">Lipoprotein</keyword>
<dbReference type="Pfam" id="PF05504">
    <property type="entry name" value="Spore_GerAC"/>
    <property type="match status" value="1"/>
</dbReference>
<feature type="domain" description="Spore germination GerAC-like C-terminal" evidence="9">
    <location>
        <begin position="206"/>
        <end position="370"/>
    </location>
</feature>
<protein>
    <submittedName>
        <fullName evidence="11">Ger(X)C family spore germination protein</fullName>
    </submittedName>
</protein>
<comment type="similarity">
    <text evidence="2">Belongs to the GerABKC lipoprotein family.</text>
</comment>
<keyword evidence="4" id="KW-0732">Signal</keyword>
<keyword evidence="3" id="KW-0309">Germination</keyword>
<dbReference type="PROSITE" id="PS51257">
    <property type="entry name" value="PROKAR_LIPOPROTEIN"/>
    <property type="match status" value="1"/>
</dbReference>
<evidence type="ECO:0000256" key="3">
    <source>
        <dbReference type="ARBA" id="ARBA00022544"/>
    </source>
</evidence>
<evidence type="ECO:0000256" key="4">
    <source>
        <dbReference type="ARBA" id="ARBA00022729"/>
    </source>
</evidence>
<dbReference type="InterPro" id="IPR046953">
    <property type="entry name" value="Spore_GerAC-like_C"/>
</dbReference>
<gene>
    <name evidence="11" type="ORF">EJC50_08935</name>
</gene>